<feature type="compositionally biased region" description="Low complexity" evidence="1">
    <location>
        <begin position="11"/>
        <end position="22"/>
    </location>
</feature>
<dbReference type="EMBL" id="JAWDGP010002956">
    <property type="protein sequence ID" value="KAK3778436.1"/>
    <property type="molecule type" value="Genomic_DNA"/>
</dbReference>
<dbReference type="Proteomes" id="UP001283361">
    <property type="component" value="Unassembled WGS sequence"/>
</dbReference>
<keyword evidence="3" id="KW-1185">Reference proteome</keyword>
<name>A0AAE1A0S6_9GAST</name>
<reference evidence="2" key="1">
    <citation type="journal article" date="2023" name="G3 (Bethesda)">
        <title>A reference genome for the long-term kleptoplast-retaining sea slug Elysia crispata morphotype clarki.</title>
        <authorList>
            <person name="Eastman K.E."/>
            <person name="Pendleton A.L."/>
            <person name="Shaikh M.A."/>
            <person name="Suttiyut T."/>
            <person name="Ogas R."/>
            <person name="Tomko P."/>
            <person name="Gavelis G."/>
            <person name="Widhalm J.R."/>
            <person name="Wisecaver J.H."/>
        </authorList>
    </citation>
    <scope>NUCLEOTIDE SEQUENCE</scope>
    <source>
        <strain evidence="2">ECLA1</strain>
    </source>
</reference>
<evidence type="ECO:0000313" key="3">
    <source>
        <dbReference type="Proteomes" id="UP001283361"/>
    </source>
</evidence>
<comment type="caution">
    <text evidence="2">The sequence shown here is derived from an EMBL/GenBank/DDBJ whole genome shotgun (WGS) entry which is preliminary data.</text>
</comment>
<accession>A0AAE1A0S6</accession>
<feature type="compositionally biased region" description="Basic and acidic residues" evidence="1">
    <location>
        <begin position="1"/>
        <end position="10"/>
    </location>
</feature>
<dbReference type="AlphaFoldDB" id="A0AAE1A0S6"/>
<proteinExistence type="predicted"/>
<gene>
    <name evidence="2" type="ORF">RRG08_014063</name>
</gene>
<organism evidence="2 3">
    <name type="scientific">Elysia crispata</name>
    <name type="common">lettuce slug</name>
    <dbReference type="NCBI Taxonomy" id="231223"/>
    <lineage>
        <taxon>Eukaryota</taxon>
        <taxon>Metazoa</taxon>
        <taxon>Spiralia</taxon>
        <taxon>Lophotrochozoa</taxon>
        <taxon>Mollusca</taxon>
        <taxon>Gastropoda</taxon>
        <taxon>Heterobranchia</taxon>
        <taxon>Euthyneura</taxon>
        <taxon>Panpulmonata</taxon>
        <taxon>Sacoglossa</taxon>
        <taxon>Placobranchoidea</taxon>
        <taxon>Plakobranchidae</taxon>
        <taxon>Elysia</taxon>
    </lineage>
</organism>
<evidence type="ECO:0000256" key="1">
    <source>
        <dbReference type="SAM" id="MobiDB-lite"/>
    </source>
</evidence>
<protein>
    <submittedName>
        <fullName evidence="2">Uncharacterized protein</fullName>
    </submittedName>
</protein>
<feature type="region of interest" description="Disordered" evidence="1">
    <location>
        <begin position="1"/>
        <end position="36"/>
    </location>
</feature>
<evidence type="ECO:0000313" key="2">
    <source>
        <dbReference type="EMBL" id="KAK3778436.1"/>
    </source>
</evidence>
<sequence length="127" mass="13173">MPAKEEDHSHSSQGGSPSGQSPDTAGNANAARKPTRKRVARCAALELLPPLPDSAREAAVSMLGCGAWVVHVDHHACLPTSTSTRGVSCASLAGTAMNPAFQCSSVLWAESRKIPKGENLAVNVSTR</sequence>